<evidence type="ECO:0000256" key="3">
    <source>
        <dbReference type="ARBA" id="ARBA00022475"/>
    </source>
</evidence>
<dbReference type="GO" id="GO:0005886">
    <property type="term" value="C:plasma membrane"/>
    <property type="evidence" value="ECO:0007669"/>
    <property type="project" value="UniProtKB-SubCell"/>
</dbReference>
<proteinExistence type="inferred from homology"/>
<comment type="caution">
    <text evidence="9">The sequence shown here is derived from an EMBL/GenBank/DDBJ whole genome shotgun (WGS) entry which is preliminary data.</text>
</comment>
<evidence type="ECO:0000256" key="5">
    <source>
        <dbReference type="ARBA" id="ARBA00022989"/>
    </source>
</evidence>
<gene>
    <name evidence="9" type="ORF">EDC56_2998</name>
</gene>
<dbReference type="PANTHER" id="PTHR30558">
    <property type="entry name" value="EXBD MEMBRANE COMPONENT OF PMF-DRIVEN MACROMOLECULE IMPORT SYSTEM"/>
    <property type="match status" value="1"/>
</dbReference>
<comment type="similarity">
    <text evidence="2 7">Belongs to the ExbD/TolR family.</text>
</comment>
<evidence type="ECO:0000313" key="9">
    <source>
        <dbReference type="EMBL" id="ROS00347.1"/>
    </source>
</evidence>
<keyword evidence="7" id="KW-0813">Transport</keyword>
<organism evidence="9 10">
    <name type="scientific">Sinobacterium caligoides</name>
    <dbReference type="NCBI Taxonomy" id="933926"/>
    <lineage>
        <taxon>Bacteria</taxon>
        <taxon>Pseudomonadati</taxon>
        <taxon>Pseudomonadota</taxon>
        <taxon>Gammaproteobacteria</taxon>
        <taxon>Cellvibrionales</taxon>
        <taxon>Spongiibacteraceae</taxon>
        <taxon>Sinobacterium</taxon>
    </lineage>
</organism>
<keyword evidence="3" id="KW-1003">Cell membrane</keyword>
<keyword evidence="10" id="KW-1185">Reference proteome</keyword>
<dbReference type="Proteomes" id="UP000275394">
    <property type="component" value="Unassembled WGS sequence"/>
</dbReference>
<evidence type="ECO:0000256" key="8">
    <source>
        <dbReference type="SAM" id="Phobius"/>
    </source>
</evidence>
<accession>A0A3N2DKM7</accession>
<keyword evidence="6 8" id="KW-0472">Membrane</keyword>
<dbReference type="OrthoDB" id="9793581at2"/>
<reference evidence="9 10" key="1">
    <citation type="submission" date="2018-11" db="EMBL/GenBank/DDBJ databases">
        <title>Genomic Encyclopedia of Type Strains, Phase IV (KMG-IV): sequencing the most valuable type-strain genomes for metagenomic binning, comparative biology and taxonomic classification.</title>
        <authorList>
            <person name="Goeker M."/>
        </authorList>
    </citation>
    <scope>NUCLEOTIDE SEQUENCE [LARGE SCALE GENOMIC DNA]</scope>
    <source>
        <strain evidence="9 10">DSM 100316</strain>
    </source>
</reference>
<evidence type="ECO:0000256" key="2">
    <source>
        <dbReference type="ARBA" id="ARBA00005811"/>
    </source>
</evidence>
<keyword evidence="5 8" id="KW-1133">Transmembrane helix</keyword>
<name>A0A3N2DKM7_9GAMM</name>
<dbReference type="GO" id="GO:0022857">
    <property type="term" value="F:transmembrane transporter activity"/>
    <property type="evidence" value="ECO:0007669"/>
    <property type="project" value="InterPro"/>
</dbReference>
<dbReference type="PANTHER" id="PTHR30558:SF15">
    <property type="entry name" value="BIOPOLYMER TRANSPORT PROTEIN EXBD1"/>
    <property type="match status" value="1"/>
</dbReference>
<dbReference type="Pfam" id="PF02472">
    <property type="entry name" value="ExbD"/>
    <property type="match status" value="1"/>
</dbReference>
<evidence type="ECO:0000313" key="10">
    <source>
        <dbReference type="Proteomes" id="UP000275394"/>
    </source>
</evidence>
<evidence type="ECO:0000256" key="1">
    <source>
        <dbReference type="ARBA" id="ARBA00004162"/>
    </source>
</evidence>
<dbReference type="InterPro" id="IPR003400">
    <property type="entry name" value="ExbD"/>
</dbReference>
<feature type="transmembrane region" description="Helical" evidence="8">
    <location>
        <begin position="20"/>
        <end position="40"/>
    </location>
</feature>
<evidence type="ECO:0000256" key="6">
    <source>
        <dbReference type="ARBA" id="ARBA00023136"/>
    </source>
</evidence>
<dbReference type="GO" id="GO:0015031">
    <property type="term" value="P:protein transport"/>
    <property type="evidence" value="ECO:0007669"/>
    <property type="project" value="UniProtKB-KW"/>
</dbReference>
<sequence length="141" mass="15167">MIKAAAKSESSLAVPELTPLIDIVFIVIVFLLITANVPLLKLPVDIPQTDNEAALTASTPSVLTVTIDKVKPYWSIEQQTYADWPSFKAALLARLGDPSMSLTIAADKAAPTEPLLQLLALLNQQQISNTQIIMQQPGTSS</sequence>
<dbReference type="RefSeq" id="WP_123713305.1">
    <property type="nucleotide sequence ID" value="NZ_RKHR01000005.1"/>
</dbReference>
<comment type="subcellular location">
    <subcellularLocation>
        <location evidence="1">Cell membrane</location>
        <topology evidence="1">Single-pass membrane protein</topology>
    </subcellularLocation>
    <subcellularLocation>
        <location evidence="7">Cell membrane</location>
        <topology evidence="7">Single-pass type II membrane protein</topology>
    </subcellularLocation>
</comment>
<dbReference type="AlphaFoldDB" id="A0A3N2DKM7"/>
<keyword evidence="4 7" id="KW-0812">Transmembrane</keyword>
<keyword evidence="7" id="KW-0653">Protein transport</keyword>
<dbReference type="EMBL" id="RKHR01000005">
    <property type="protein sequence ID" value="ROS00347.1"/>
    <property type="molecule type" value="Genomic_DNA"/>
</dbReference>
<protein>
    <submittedName>
        <fullName evidence="9">Outer membrane transport energization protein ExbD</fullName>
    </submittedName>
</protein>
<evidence type="ECO:0000256" key="4">
    <source>
        <dbReference type="ARBA" id="ARBA00022692"/>
    </source>
</evidence>
<evidence type="ECO:0000256" key="7">
    <source>
        <dbReference type="RuleBase" id="RU003879"/>
    </source>
</evidence>